<organism evidence="1 2">
    <name type="scientific">Neophaeococcomyces mojaviensis</name>
    <dbReference type="NCBI Taxonomy" id="3383035"/>
    <lineage>
        <taxon>Eukaryota</taxon>
        <taxon>Fungi</taxon>
        <taxon>Dikarya</taxon>
        <taxon>Ascomycota</taxon>
        <taxon>Pezizomycotina</taxon>
        <taxon>Eurotiomycetes</taxon>
        <taxon>Chaetothyriomycetidae</taxon>
        <taxon>Chaetothyriales</taxon>
        <taxon>Chaetothyriales incertae sedis</taxon>
        <taxon>Neophaeococcomyces</taxon>
    </lineage>
</organism>
<dbReference type="Proteomes" id="UP001172386">
    <property type="component" value="Unassembled WGS sequence"/>
</dbReference>
<protein>
    <submittedName>
        <fullName evidence="1">Uncharacterized protein</fullName>
    </submittedName>
</protein>
<comment type="caution">
    <text evidence="1">The sequence shown here is derived from an EMBL/GenBank/DDBJ whole genome shotgun (WGS) entry which is preliminary data.</text>
</comment>
<keyword evidence="2" id="KW-1185">Reference proteome</keyword>
<reference evidence="1" key="1">
    <citation type="submission" date="2022-10" db="EMBL/GenBank/DDBJ databases">
        <title>Culturing micro-colonial fungi from biological soil crusts in the Mojave desert and describing Neophaeococcomyces mojavensis, and introducing the new genera and species Taxawa tesnikishii.</title>
        <authorList>
            <person name="Kurbessoian T."/>
            <person name="Stajich J.E."/>
        </authorList>
    </citation>
    <scope>NUCLEOTIDE SEQUENCE</scope>
    <source>
        <strain evidence="1">JES_112</strain>
    </source>
</reference>
<dbReference type="EMBL" id="JAPDRQ010000131">
    <property type="protein sequence ID" value="KAJ9654113.1"/>
    <property type="molecule type" value="Genomic_DNA"/>
</dbReference>
<accession>A0ACC3A1Y0</accession>
<evidence type="ECO:0000313" key="1">
    <source>
        <dbReference type="EMBL" id="KAJ9654113.1"/>
    </source>
</evidence>
<evidence type="ECO:0000313" key="2">
    <source>
        <dbReference type="Proteomes" id="UP001172386"/>
    </source>
</evidence>
<gene>
    <name evidence="1" type="ORF">H2198_006793</name>
</gene>
<name>A0ACC3A1Y0_9EURO</name>
<sequence>MESLQLLDLVDQLDDNLGDLEEVLKPILEDSLGAASKKLPILDRAKLNITVVYAIESLLFSYLRVNGVDAREHPVFKELERVKRYFGKVKEAEEKSVVARPSITLNKQAAARIIQSSLAGNGTSDPAQRERELRERLLAKRKLKAAATTAEPVPTSTPEPVPAPASITTPLSVPAVPAPEDQSSAEEGEIEDSDVPMQEATPQQINGHQNPPSSRKRKHKQDTGQSSKKADKKARKKARKQAKARP</sequence>
<proteinExistence type="predicted"/>